<evidence type="ECO:0000256" key="1">
    <source>
        <dbReference type="SAM" id="MobiDB-lite"/>
    </source>
</evidence>
<organism evidence="2 3">
    <name type="scientific">Streptomyces violaceusniger</name>
    <dbReference type="NCBI Taxonomy" id="68280"/>
    <lineage>
        <taxon>Bacteria</taxon>
        <taxon>Bacillati</taxon>
        <taxon>Actinomycetota</taxon>
        <taxon>Actinomycetes</taxon>
        <taxon>Kitasatosporales</taxon>
        <taxon>Streptomycetaceae</taxon>
        <taxon>Streptomyces</taxon>
        <taxon>Streptomyces violaceusniger group</taxon>
    </lineage>
</organism>
<accession>A0A4D4LR33</accession>
<protein>
    <submittedName>
        <fullName evidence="2">Uncharacterized protein</fullName>
    </submittedName>
</protein>
<dbReference type="EMBL" id="BJHW01000002">
    <property type="protein sequence ID" value="GDY60543.1"/>
    <property type="molecule type" value="Genomic_DNA"/>
</dbReference>
<dbReference type="Proteomes" id="UP000301309">
    <property type="component" value="Unassembled WGS sequence"/>
</dbReference>
<gene>
    <name evidence="2" type="ORF">SVIO_111660</name>
</gene>
<evidence type="ECO:0000313" key="2">
    <source>
        <dbReference type="EMBL" id="GDY60543.1"/>
    </source>
</evidence>
<sequence>MVFVSAFCLEPGESVASVNDAKAGSQAGKDDIRQVGDYLVIDPEVARNAFYHDCTPDEATNAAGVSHRSTLARGWRSSRTPRGAQCPRTSSCAPWTGHARRRSSG</sequence>
<reference evidence="2 3" key="1">
    <citation type="journal article" date="2020" name="Int. J. Syst. Evol. Microbiol.">
        <title>Reclassification of Streptomyces castelarensis and Streptomyces sporoclivatus as later heterotypic synonyms of Streptomyces antimycoticus.</title>
        <authorList>
            <person name="Komaki H."/>
            <person name="Tamura T."/>
        </authorList>
    </citation>
    <scope>NUCLEOTIDE SEQUENCE [LARGE SCALE GENOMIC DNA]</scope>
    <source>
        <strain evidence="2 3">NBRC 13459</strain>
    </source>
</reference>
<evidence type="ECO:0000313" key="3">
    <source>
        <dbReference type="Proteomes" id="UP000301309"/>
    </source>
</evidence>
<dbReference type="AlphaFoldDB" id="A0A4D4LR33"/>
<feature type="region of interest" description="Disordered" evidence="1">
    <location>
        <begin position="61"/>
        <end position="105"/>
    </location>
</feature>
<comment type="caution">
    <text evidence="2">The sequence shown here is derived from an EMBL/GenBank/DDBJ whole genome shotgun (WGS) entry which is preliminary data.</text>
</comment>
<name>A0A4D4LR33_STRVO</name>
<proteinExistence type="predicted"/>
<keyword evidence="3" id="KW-1185">Reference proteome</keyword>